<reference evidence="1 2" key="1">
    <citation type="submission" date="2021-04" db="EMBL/GenBank/DDBJ databases">
        <title>Draft genome sequence of Paenibacillus cisolokensis, LC2-13A.</title>
        <authorList>
            <person name="Uke A."/>
            <person name="Chhe C."/>
            <person name="Baramee S."/>
            <person name="Kosugi A."/>
        </authorList>
    </citation>
    <scope>NUCLEOTIDE SEQUENCE [LARGE SCALE GENOMIC DNA]</scope>
    <source>
        <strain evidence="1 2">LC2-13A</strain>
    </source>
</reference>
<evidence type="ECO:0000313" key="2">
    <source>
        <dbReference type="Proteomes" id="UP000680304"/>
    </source>
</evidence>
<gene>
    <name evidence="1" type="ORF">PACILC2_41080</name>
</gene>
<organism evidence="1 2">
    <name type="scientific">Paenibacillus cisolokensis</name>
    <dbReference type="NCBI Taxonomy" id="1658519"/>
    <lineage>
        <taxon>Bacteria</taxon>
        <taxon>Bacillati</taxon>
        <taxon>Bacillota</taxon>
        <taxon>Bacilli</taxon>
        <taxon>Bacillales</taxon>
        <taxon>Paenibacillaceae</taxon>
        <taxon>Paenibacillus</taxon>
    </lineage>
</organism>
<sequence length="62" mass="7488">MKQNPGYAAWMKADLVNEIEKLAYEQFIEYSTKTRRNYLRQGIAFDANFNLAFWNRKSMRTF</sequence>
<name>A0ABQ4NBH7_9BACL</name>
<comment type="caution">
    <text evidence="1">The sequence shown here is derived from an EMBL/GenBank/DDBJ whole genome shotgun (WGS) entry which is preliminary data.</text>
</comment>
<dbReference type="Proteomes" id="UP000680304">
    <property type="component" value="Unassembled WGS sequence"/>
</dbReference>
<keyword evidence="2" id="KW-1185">Reference proteome</keyword>
<dbReference type="EMBL" id="BOVJ01000137">
    <property type="protein sequence ID" value="GIQ65540.1"/>
    <property type="molecule type" value="Genomic_DNA"/>
</dbReference>
<accession>A0ABQ4NBH7</accession>
<evidence type="ECO:0000313" key="1">
    <source>
        <dbReference type="EMBL" id="GIQ65540.1"/>
    </source>
</evidence>
<proteinExistence type="predicted"/>
<protein>
    <submittedName>
        <fullName evidence="1">Uncharacterized protein</fullName>
    </submittedName>
</protein>